<keyword evidence="1" id="KW-0812">Transmembrane</keyword>
<organism evidence="2 3">
    <name type="scientific">Nocardia alba</name>
    <dbReference type="NCBI Taxonomy" id="225051"/>
    <lineage>
        <taxon>Bacteria</taxon>
        <taxon>Bacillati</taxon>
        <taxon>Actinomycetota</taxon>
        <taxon>Actinomycetes</taxon>
        <taxon>Mycobacteriales</taxon>
        <taxon>Nocardiaceae</taxon>
        <taxon>Nocardia</taxon>
    </lineage>
</organism>
<evidence type="ECO:0000313" key="2">
    <source>
        <dbReference type="EMBL" id="TCJ99281.1"/>
    </source>
</evidence>
<sequence>MSFPVSFGVAQVGLLALIALAVALLVMAALAATRRRGPKAVLGRAVPGTALLLVAVLLLWIATLLQTYLGLTGEIKAAHVVAKPVAGQEHQIELVLTQFDEDGTPSPPTTHRIEGDMFALQSNIVELEPWVNALGFHSGYKLSRLYGQRLDGKSPTQDQTFLNGGDRDFFEDMNKNRWYTSPFVRSAYGNATIATPGEYDVYISRDAIKVRQTN</sequence>
<evidence type="ECO:0000256" key="1">
    <source>
        <dbReference type="SAM" id="Phobius"/>
    </source>
</evidence>
<keyword evidence="3" id="KW-1185">Reference proteome</keyword>
<accession>A0A4R1G6B0</accession>
<comment type="caution">
    <text evidence="2">The sequence shown here is derived from an EMBL/GenBank/DDBJ whole genome shotgun (WGS) entry which is preliminary data.</text>
</comment>
<evidence type="ECO:0000313" key="3">
    <source>
        <dbReference type="Proteomes" id="UP000294856"/>
    </source>
</evidence>
<dbReference type="RefSeq" id="WP_067449095.1">
    <property type="nucleotide sequence ID" value="NZ_SMFR01000001.1"/>
</dbReference>
<feature type="transmembrane region" description="Helical" evidence="1">
    <location>
        <begin position="45"/>
        <end position="69"/>
    </location>
</feature>
<protein>
    <submittedName>
        <fullName evidence="2">Uncharacterized protein</fullName>
    </submittedName>
</protein>
<dbReference type="Proteomes" id="UP000294856">
    <property type="component" value="Unassembled WGS sequence"/>
</dbReference>
<proteinExistence type="predicted"/>
<dbReference type="AlphaFoldDB" id="A0A4R1G6B0"/>
<gene>
    <name evidence="2" type="ORF">DFR71_0256</name>
</gene>
<keyword evidence="1" id="KW-1133">Transmembrane helix</keyword>
<dbReference type="EMBL" id="SMFR01000001">
    <property type="protein sequence ID" value="TCJ99281.1"/>
    <property type="molecule type" value="Genomic_DNA"/>
</dbReference>
<name>A0A4R1G6B0_9NOCA</name>
<keyword evidence="1" id="KW-0472">Membrane</keyword>
<feature type="transmembrane region" description="Helical" evidence="1">
    <location>
        <begin position="12"/>
        <end position="33"/>
    </location>
</feature>
<reference evidence="2 3" key="1">
    <citation type="submission" date="2019-03" db="EMBL/GenBank/DDBJ databases">
        <title>Genomic Encyclopedia of Type Strains, Phase IV (KMG-IV): sequencing the most valuable type-strain genomes for metagenomic binning, comparative biology and taxonomic classification.</title>
        <authorList>
            <person name="Goeker M."/>
        </authorList>
    </citation>
    <scope>NUCLEOTIDE SEQUENCE [LARGE SCALE GENOMIC DNA]</scope>
    <source>
        <strain evidence="2 3">DSM 44684</strain>
    </source>
</reference>
<dbReference type="OrthoDB" id="155688at2"/>